<evidence type="ECO:0000313" key="15">
    <source>
        <dbReference type="Proteomes" id="UP000605676"/>
    </source>
</evidence>
<proteinExistence type="inferred from homology"/>
<feature type="signal peptide" evidence="11">
    <location>
        <begin position="1"/>
        <end position="23"/>
    </location>
</feature>
<evidence type="ECO:0000259" key="13">
    <source>
        <dbReference type="Pfam" id="PF07715"/>
    </source>
</evidence>
<dbReference type="InterPro" id="IPR000531">
    <property type="entry name" value="Beta-barrel_TonB"/>
</dbReference>
<feature type="domain" description="TonB-dependent receptor-like beta-barrel" evidence="12">
    <location>
        <begin position="436"/>
        <end position="811"/>
    </location>
</feature>
<keyword evidence="6 8" id="KW-0472">Membrane</keyword>
<dbReference type="InterPro" id="IPR023997">
    <property type="entry name" value="TonB-dep_OMP_SusC/RagA_CS"/>
</dbReference>
<protein>
    <submittedName>
        <fullName evidence="14">TonB-dependent receptor</fullName>
    </submittedName>
</protein>
<gene>
    <name evidence="14" type="ORF">JIV24_16190</name>
</gene>
<dbReference type="NCBIfam" id="TIGR04056">
    <property type="entry name" value="OMP_RagA_SusC"/>
    <property type="match status" value="1"/>
</dbReference>
<evidence type="ECO:0000256" key="9">
    <source>
        <dbReference type="RuleBase" id="RU003357"/>
    </source>
</evidence>
<feature type="region of interest" description="Disordered" evidence="10">
    <location>
        <begin position="826"/>
        <end position="845"/>
    </location>
</feature>
<name>A0ABS1HMJ5_9BACT</name>
<dbReference type="InterPro" id="IPR008969">
    <property type="entry name" value="CarboxyPept-like_regulatory"/>
</dbReference>
<evidence type="ECO:0000256" key="2">
    <source>
        <dbReference type="ARBA" id="ARBA00022448"/>
    </source>
</evidence>
<reference evidence="14 15" key="1">
    <citation type="submission" date="2021-01" db="EMBL/GenBank/DDBJ databases">
        <title>Carboxyliciviraga sp.nov., isolated from coastal sediments.</title>
        <authorList>
            <person name="Lu D."/>
            <person name="Zhang T."/>
        </authorList>
    </citation>
    <scope>NUCLEOTIDE SEQUENCE [LARGE SCALE GENOMIC DNA]</scope>
    <source>
        <strain evidence="14 15">N1Y132</strain>
    </source>
</reference>
<keyword evidence="15" id="KW-1185">Reference proteome</keyword>
<dbReference type="Proteomes" id="UP000605676">
    <property type="component" value="Unassembled WGS sequence"/>
</dbReference>
<comment type="caution">
    <text evidence="14">The sequence shown here is derived from an EMBL/GenBank/DDBJ whole genome shotgun (WGS) entry which is preliminary data.</text>
</comment>
<keyword evidence="7 8" id="KW-0998">Cell outer membrane</keyword>
<evidence type="ECO:0000256" key="10">
    <source>
        <dbReference type="SAM" id="MobiDB-lite"/>
    </source>
</evidence>
<dbReference type="InterPro" id="IPR037066">
    <property type="entry name" value="Plug_dom_sf"/>
</dbReference>
<feature type="domain" description="TonB-dependent receptor plug" evidence="13">
    <location>
        <begin position="115"/>
        <end position="222"/>
    </location>
</feature>
<dbReference type="InterPro" id="IPR023996">
    <property type="entry name" value="TonB-dep_OMP_SusC/RagA"/>
</dbReference>
<keyword evidence="11" id="KW-0732">Signal</keyword>
<dbReference type="Pfam" id="PF07715">
    <property type="entry name" value="Plug"/>
    <property type="match status" value="1"/>
</dbReference>
<dbReference type="Gene3D" id="2.40.170.20">
    <property type="entry name" value="TonB-dependent receptor, beta-barrel domain"/>
    <property type="match status" value="1"/>
</dbReference>
<dbReference type="PROSITE" id="PS52016">
    <property type="entry name" value="TONB_DEPENDENT_REC_3"/>
    <property type="match status" value="1"/>
</dbReference>
<evidence type="ECO:0000259" key="12">
    <source>
        <dbReference type="Pfam" id="PF00593"/>
    </source>
</evidence>
<evidence type="ECO:0000256" key="8">
    <source>
        <dbReference type="PROSITE-ProRule" id="PRU01360"/>
    </source>
</evidence>
<dbReference type="Pfam" id="PF00593">
    <property type="entry name" value="TonB_dep_Rec_b-barrel"/>
    <property type="match status" value="1"/>
</dbReference>
<evidence type="ECO:0000256" key="1">
    <source>
        <dbReference type="ARBA" id="ARBA00004571"/>
    </source>
</evidence>
<dbReference type="RefSeq" id="WP_200466110.1">
    <property type="nucleotide sequence ID" value="NZ_JAENRR010000045.1"/>
</dbReference>
<evidence type="ECO:0000256" key="5">
    <source>
        <dbReference type="ARBA" id="ARBA00023077"/>
    </source>
</evidence>
<keyword evidence="5 9" id="KW-0798">TonB box</keyword>
<dbReference type="Gene3D" id="2.60.40.1120">
    <property type="entry name" value="Carboxypeptidase-like, regulatory domain"/>
    <property type="match status" value="1"/>
</dbReference>
<comment type="similarity">
    <text evidence="8 9">Belongs to the TonB-dependent receptor family.</text>
</comment>
<dbReference type="EMBL" id="JAENRR010000045">
    <property type="protein sequence ID" value="MBK3518889.1"/>
    <property type="molecule type" value="Genomic_DNA"/>
</dbReference>
<evidence type="ECO:0000256" key="4">
    <source>
        <dbReference type="ARBA" id="ARBA00022692"/>
    </source>
</evidence>
<dbReference type="InterPro" id="IPR039426">
    <property type="entry name" value="TonB-dep_rcpt-like"/>
</dbReference>
<dbReference type="InterPro" id="IPR036942">
    <property type="entry name" value="Beta-barrel_TonB_sf"/>
</dbReference>
<keyword evidence="4 8" id="KW-0812">Transmembrane</keyword>
<evidence type="ECO:0000256" key="11">
    <source>
        <dbReference type="SAM" id="SignalP"/>
    </source>
</evidence>
<comment type="subcellular location">
    <subcellularLocation>
        <location evidence="1 8">Cell outer membrane</location>
        <topology evidence="1 8">Multi-pass membrane protein</topology>
    </subcellularLocation>
</comment>
<sequence length="1050" mass="117443">MKKMIKTLILACVLLSASIAAVAQQKMTGVVTDDTGEPIIGATVVIKGTTTGTITDFNGAYNVTVDKGQTLIFSFIGMVSQDVLVANQSTINVTLQSEDIGLDEVVVIGYGEKKKVTVTGSVSTIGSDELIKSPSASVTNALAGKISGIASVQNSGQPGADEAALYIRGVATLNVGDASPLTIVDGVERPFSQIDPEEIESISVLKDASATAVYGVRGANGVIIVTTKRGQKGRTKISVSTSLGFQQPTMLPGKSNSYDYALGHNERNFNDGNPVESNFFSDEAIEAFKNGGTLLYPDTDWYDYIFKDYALQNKTNVTIRGGTDKVRYFAALGYLSQDGLLKDLGSKHDGNYTYNRYNYRSNLDIDVTQSTLLKITFGGRTEVRNQPRTTQQGIWKEAAWAQPMGSPGIIDGNIINTSQEQIPIQFRVPLKVYYNKGYSNQTKSFLDLDIDLIQKLDFITKGLKFKVKGSYNTNYTYSKHRSTSPDSYNTIIDPENPLKDPNEPGYKEWDKYNVVFRKTGDASKLSYSQSTGKARNWYVEAALNYNRKFGYHDFGGLLLYNQRVVYYPQSITEIPNRLLGLVGRLTYNYKTKYLLDLNLGYNGSENFPEAKRFGLFPAVSLGWIVTEESFMQGLDFLNYFKIRGSYGLVGNDRAVNNHRFLYLPDSWNYSVGGYNFGYDNNKNQPGAMERLIGNPNVTWETATKKNIGFDAKFLNARLGASFDYFHELRKDILIQRQIVPGYVAAELPVVNLGEVENQGYEVELKWNDKIGNDFSYHVSVNMSYARNKINYKDEIPQPFDYLYETGNPVGQPFGYTFLGFFDKQVDTTNPDDPNNRDPNNIDPNTGDMLPYANYGGVMNAGDAMYLDINKDGKIDDFDMKPIGYSTRVPEYNYGINAGFVWKGLDFSMTIAGVKNTSRSLPSYYRNPFGGKDRGLFSHLYEGRWTQEKADAGVNIEYPRFSTLNEDKNYRDSELWVRDASFMRLKNVELGYTLKSRTLKKVGISNVRFFVNGFNLLTFSEFDFFDPESGPGDRGLYPMTKVYNTGVKFNF</sequence>
<evidence type="ECO:0000256" key="6">
    <source>
        <dbReference type="ARBA" id="ARBA00023136"/>
    </source>
</evidence>
<dbReference type="InterPro" id="IPR012910">
    <property type="entry name" value="Plug_dom"/>
</dbReference>
<dbReference type="SUPFAM" id="SSF56935">
    <property type="entry name" value="Porins"/>
    <property type="match status" value="1"/>
</dbReference>
<evidence type="ECO:0000256" key="7">
    <source>
        <dbReference type="ARBA" id="ARBA00023237"/>
    </source>
</evidence>
<keyword evidence="3 8" id="KW-1134">Transmembrane beta strand</keyword>
<keyword evidence="2 8" id="KW-0813">Transport</keyword>
<evidence type="ECO:0000313" key="14">
    <source>
        <dbReference type="EMBL" id="MBK3518889.1"/>
    </source>
</evidence>
<dbReference type="Pfam" id="PF13715">
    <property type="entry name" value="CarbopepD_reg_2"/>
    <property type="match status" value="1"/>
</dbReference>
<dbReference type="SUPFAM" id="SSF49464">
    <property type="entry name" value="Carboxypeptidase regulatory domain-like"/>
    <property type="match status" value="1"/>
</dbReference>
<accession>A0ABS1HMJ5</accession>
<dbReference type="NCBIfam" id="TIGR04057">
    <property type="entry name" value="SusC_RagA_signa"/>
    <property type="match status" value="1"/>
</dbReference>
<keyword evidence="14" id="KW-0675">Receptor</keyword>
<organism evidence="14 15">
    <name type="scientific">Carboxylicivirga marina</name>
    <dbReference type="NCBI Taxonomy" id="2800988"/>
    <lineage>
        <taxon>Bacteria</taxon>
        <taxon>Pseudomonadati</taxon>
        <taxon>Bacteroidota</taxon>
        <taxon>Bacteroidia</taxon>
        <taxon>Marinilabiliales</taxon>
        <taxon>Marinilabiliaceae</taxon>
        <taxon>Carboxylicivirga</taxon>
    </lineage>
</organism>
<feature type="chain" id="PRO_5046386111" evidence="11">
    <location>
        <begin position="24"/>
        <end position="1050"/>
    </location>
</feature>
<dbReference type="Gene3D" id="2.170.130.10">
    <property type="entry name" value="TonB-dependent receptor, plug domain"/>
    <property type="match status" value="1"/>
</dbReference>
<evidence type="ECO:0000256" key="3">
    <source>
        <dbReference type="ARBA" id="ARBA00022452"/>
    </source>
</evidence>